<dbReference type="PANTHER" id="PTHR16228">
    <property type="entry name" value="DIVALENT CATION TRANSPORTER SOLUTE CARRIER FAMILY 41"/>
    <property type="match status" value="1"/>
</dbReference>
<evidence type="ECO:0000256" key="1">
    <source>
        <dbReference type="ARBA" id="ARBA00004651"/>
    </source>
</evidence>
<sequence>MNSRGLSRKPIQSGRITSLLQTMVPLGYTKLQEDWLAMADLGGKQEVHQNGFRSDPPRQEGRRHSDRALRTSLSLSENGDCRYSEADALLAEGQLSEEEEDEEEQKEGENQGVAHSMPKESPLAMALQILLPFLLAGFGTVSAGMVLDVVQHWKAFTNITEIFILVPALLGLKGNLEMTLASRLSTAVNVGKMDSPIEKWNLIIGNLALKQVQATMVGFLAAVAAVVLGWIPEGKFQMSHAVLLCSSSVATAFIASLLQGFIMVGVIVGSKKTGINPDNVATPIAASFGDLITLAILAWISQGLYICLDSHEYVSYLVCGFFLSLTPLCIFISFKHPASRTLLYSGWEPVITAMVISSIGGLILDKTVSDPNLAGIVVYTPVINGIGGNLVAIQSSRISTHLHLHCAPGEVPEEAKGCYHPCKTFCGTGANHRSAQVLLLLVIPGHLIFLYTIHLMKSGHTTLTPIFMTVYLAAALLQVFTLLCIADCMVHSIWRSGKDPDSFSIPYLTALGDLLGTALLALSFHFLWVIGDQDSDVGD</sequence>
<evidence type="ECO:0000256" key="12">
    <source>
        <dbReference type="ARBA" id="ARBA00036173"/>
    </source>
</evidence>
<evidence type="ECO:0000256" key="11">
    <source>
        <dbReference type="ARBA" id="ARBA00034269"/>
    </source>
</evidence>
<evidence type="ECO:0000256" key="10">
    <source>
        <dbReference type="ARBA" id="ARBA00023136"/>
    </source>
</evidence>
<feature type="transmembrane region" description="Helical" evidence="17">
    <location>
        <begin position="507"/>
        <end position="530"/>
    </location>
</feature>
<keyword evidence="6" id="KW-0677">Repeat</keyword>
<feature type="transmembrane region" description="Helical" evidence="17">
    <location>
        <begin position="125"/>
        <end position="147"/>
    </location>
</feature>
<dbReference type="OrthoDB" id="5791097at2759"/>
<feature type="transmembrane region" description="Helical" evidence="17">
    <location>
        <begin position="376"/>
        <end position="393"/>
    </location>
</feature>
<protein>
    <recommendedName>
        <fullName evidence="17">Solute carrier family 41 member</fullName>
    </recommendedName>
</protein>
<evidence type="ECO:0000256" key="4">
    <source>
        <dbReference type="ARBA" id="ARBA00022475"/>
    </source>
</evidence>
<evidence type="ECO:0000313" key="21">
    <source>
        <dbReference type="Proteomes" id="UP001046870"/>
    </source>
</evidence>
<keyword evidence="10 17" id="KW-0472">Membrane</keyword>
<comment type="subcellular location">
    <subcellularLocation>
        <location evidence="1">Cell membrane</location>
        <topology evidence="1">Multi-pass membrane protein</topology>
    </subcellularLocation>
    <subcellularLocation>
        <location evidence="17">Membrane</location>
        <topology evidence="17">Multi-pass membrane protein</topology>
    </subcellularLocation>
</comment>
<feature type="region of interest" description="Disordered" evidence="18">
    <location>
        <begin position="47"/>
        <end position="71"/>
    </location>
</feature>
<name>A0A9D3PD52_MEGAT</name>
<dbReference type="EMBL" id="JAFDVH010000023">
    <property type="protein sequence ID" value="KAG7455908.1"/>
    <property type="molecule type" value="Genomic_DNA"/>
</dbReference>
<dbReference type="GO" id="GO:0030001">
    <property type="term" value="P:metal ion transport"/>
    <property type="evidence" value="ECO:0007669"/>
    <property type="project" value="UniProtKB-UniRule"/>
</dbReference>
<dbReference type="Pfam" id="PF01769">
    <property type="entry name" value="MgtE"/>
    <property type="match status" value="2"/>
</dbReference>
<dbReference type="FunFam" id="1.10.357.20:FF:000001">
    <property type="entry name" value="Solute carrier family 41 member 2"/>
    <property type="match status" value="1"/>
</dbReference>
<comment type="function">
    <text evidence="16">Acts as a plasma-membrane magnesium transporter. Can also mediate the transport of other divalent metal cations in an order of Ba(2+) &gt; Ni(2+) &gt; Co(2+) &gt; Fe(2+) &gt; Mn(2+).</text>
</comment>
<feature type="domain" description="SLC41A/MgtE integral membrane" evidence="19">
    <location>
        <begin position="166"/>
        <end position="299"/>
    </location>
</feature>
<dbReference type="Proteomes" id="UP001046870">
    <property type="component" value="Chromosome 23"/>
</dbReference>
<organism evidence="20 21">
    <name type="scientific">Megalops atlanticus</name>
    <name type="common">Tarpon</name>
    <name type="synonym">Clupea gigantea</name>
    <dbReference type="NCBI Taxonomy" id="7932"/>
    <lineage>
        <taxon>Eukaryota</taxon>
        <taxon>Metazoa</taxon>
        <taxon>Chordata</taxon>
        <taxon>Craniata</taxon>
        <taxon>Vertebrata</taxon>
        <taxon>Euteleostomi</taxon>
        <taxon>Actinopterygii</taxon>
        <taxon>Neopterygii</taxon>
        <taxon>Teleostei</taxon>
        <taxon>Elopiformes</taxon>
        <taxon>Megalopidae</taxon>
        <taxon>Megalops</taxon>
    </lineage>
</organism>
<proteinExistence type="inferred from homology"/>
<reference evidence="20" key="1">
    <citation type="submission" date="2021-01" db="EMBL/GenBank/DDBJ databases">
        <authorList>
            <person name="Zahm M."/>
            <person name="Roques C."/>
            <person name="Cabau C."/>
            <person name="Klopp C."/>
            <person name="Donnadieu C."/>
            <person name="Jouanno E."/>
            <person name="Lampietro C."/>
            <person name="Louis A."/>
            <person name="Herpin A."/>
            <person name="Echchiki A."/>
            <person name="Berthelot C."/>
            <person name="Parey E."/>
            <person name="Roest-Crollius H."/>
            <person name="Braasch I."/>
            <person name="Postlethwait J."/>
            <person name="Bobe J."/>
            <person name="Montfort J."/>
            <person name="Bouchez O."/>
            <person name="Begum T."/>
            <person name="Mejri S."/>
            <person name="Adams A."/>
            <person name="Chen W.-J."/>
            <person name="Guiguen Y."/>
        </authorList>
    </citation>
    <scope>NUCLEOTIDE SEQUENCE</scope>
    <source>
        <strain evidence="20">YG-15Mar2019-1</strain>
        <tissue evidence="20">Brain</tissue>
    </source>
</reference>
<feature type="compositionally biased region" description="Basic and acidic residues" evidence="18">
    <location>
        <begin position="55"/>
        <end position="69"/>
    </location>
</feature>
<feature type="transmembrane region" description="Helical" evidence="17">
    <location>
        <begin position="437"/>
        <end position="454"/>
    </location>
</feature>
<evidence type="ECO:0000256" key="6">
    <source>
        <dbReference type="ARBA" id="ARBA00022737"/>
    </source>
</evidence>
<comment type="catalytic activity">
    <reaction evidence="13">
        <text>Fe(2+)(in) = Fe(2+)(out)</text>
        <dbReference type="Rhea" id="RHEA:28486"/>
        <dbReference type="ChEBI" id="CHEBI:29033"/>
    </reaction>
</comment>
<feature type="compositionally biased region" description="Acidic residues" evidence="18">
    <location>
        <begin position="95"/>
        <end position="106"/>
    </location>
</feature>
<accession>A0A9D3PD52</accession>
<evidence type="ECO:0000256" key="18">
    <source>
        <dbReference type="SAM" id="MobiDB-lite"/>
    </source>
</evidence>
<dbReference type="PANTHER" id="PTHR16228:SF25">
    <property type="entry name" value="SOLUTE CARRIER FAMILY 41 MEMBER 2"/>
    <property type="match status" value="1"/>
</dbReference>
<dbReference type="AlphaFoldDB" id="A0A9D3PD52"/>
<comment type="caution">
    <text evidence="20">The sequence shown here is derived from an EMBL/GenBank/DDBJ whole genome shotgun (WGS) entry which is preliminary data.</text>
</comment>
<comment type="catalytic activity">
    <reaction evidence="11">
        <text>Mg(2+)(in) = Mg(2+)(out)</text>
        <dbReference type="Rhea" id="RHEA:29827"/>
        <dbReference type="ChEBI" id="CHEBI:18420"/>
    </reaction>
</comment>
<evidence type="ECO:0000256" key="3">
    <source>
        <dbReference type="ARBA" id="ARBA00022448"/>
    </source>
</evidence>
<keyword evidence="5 17" id="KW-0812">Transmembrane</keyword>
<feature type="transmembrane region" description="Helical" evidence="17">
    <location>
        <begin position="346"/>
        <end position="364"/>
    </location>
</feature>
<gene>
    <name evidence="20" type="ORF">MATL_G00246060</name>
</gene>
<evidence type="ECO:0000256" key="17">
    <source>
        <dbReference type="RuleBase" id="RU369007"/>
    </source>
</evidence>
<dbReference type="GO" id="GO:0022890">
    <property type="term" value="F:inorganic cation transmembrane transporter activity"/>
    <property type="evidence" value="ECO:0007669"/>
    <property type="project" value="UniProtKB-UniRule"/>
</dbReference>
<comment type="function">
    <text evidence="17">Acts as a magnesium transporter.</text>
</comment>
<dbReference type="InterPro" id="IPR006667">
    <property type="entry name" value="SLC41_membr_dom"/>
</dbReference>
<keyword evidence="4" id="KW-1003">Cell membrane</keyword>
<evidence type="ECO:0000256" key="13">
    <source>
        <dbReference type="ARBA" id="ARBA00036243"/>
    </source>
</evidence>
<dbReference type="SUPFAM" id="SSF161093">
    <property type="entry name" value="MgtE membrane domain-like"/>
    <property type="match status" value="2"/>
</dbReference>
<evidence type="ECO:0000256" key="9">
    <source>
        <dbReference type="ARBA" id="ARBA00023065"/>
    </source>
</evidence>
<dbReference type="GO" id="GO:0005886">
    <property type="term" value="C:plasma membrane"/>
    <property type="evidence" value="ECO:0007669"/>
    <property type="project" value="UniProtKB-SubCell"/>
</dbReference>
<dbReference type="InterPro" id="IPR045349">
    <property type="entry name" value="SLC41A1-3"/>
</dbReference>
<evidence type="ECO:0000256" key="2">
    <source>
        <dbReference type="ARBA" id="ARBA00009749"/>
    </source>
</evidence>
<keyword evidence="3 17" id="KW-0813">Transport</keyword>
<feature type="domain" description="SLC41A/MgtE integral membrane" evidence="19">
    <location>
        <begin position="380"/>
        <end position="522"/>
    </location>
</feature>
<keyword evidence="8 17" id="KW-1133">Transmembrane helix</keyword>
<dbReference type="Gene3D" id="1.10.357.20">
    <property type="entry name" value="SLC41 divalent cation transporters, integral membrane domain"/>
    <property type="match status" value="2"/>
</dbReference>
<feature type="transmembrane region" description="Helical" evidence="17">
    <location>
        <begin position="466"/>
        <end position="486"/>
    </location>
</feature>
<keyword evidence="7 17" id="KW-0460">Magnesium</keyword>
<dbReference type="InterPro" id="IPR036739">
    <property type="entry name" value="SLC41_membr_dom_sf"/>
</dbReference>
<dbReference type="GO" id="GO:0008324">
    <property type="term" value="F:monoatomic cation transmembrane transporter activity"/>
    <property type="evidence" value="ECO:0007669"/>
    <property type="project" value="UniProtKB-UniRule"/>
</dbReference>
<evidence type="ECO:0000256" key="7">
    <source>
        <dbReference type="ARBA" id="ARBA00022842"/>
    </source>
</evidence>
<comment type="similarity">
    <text evidence="2 17">Belongs to the SLC41A transporter family.</text>
</comment>
<keyword evidence="21" id="KW-1185">Reference proteome</keyword>
<evidence type="ECO:0000313" key="20">
    <source>
        <dbReference type="EMBL" id="KAG7455908.1"/>
    </source>
</evidence>
<comment type="catalytic activity">
    <reaction evidence="12">
        <text>Mn(2+)(in) = Mn(2+)(out)</text>
        <dbReference type="Rhea" id="RHEA:28699"/>
        <dbReference type="ChEBI" id="CHEBI:29035"/>
    </reaction>
</comment>
<feature type="transmembrane region" description="Helical" evidence="17">
    <location>
        <begin position="214"/>
        <end position="232"/>
    </location>
</feature>
<comment type="catalytic activity">
    <reaction evidence="14">
        <text>Co(2+)(in) = Co(2+)(out)</text>
        <dbReference type="Rhea" id="RHEA:28578"/>
        <dbReference type="ChEBI" id="CHEBI:48828"/>
    </reaction>
</comment>
<evidence type="ECO:0000256" key="15">
    <source>
        <dbReference type="ARBA" id="ARBA00036293"/>
    </source>
</evidence>
<comment type="catalytic activity">
    <reaction evidence="15">
        <text>Ni(2+)(in) = Ni(2+)(out)</text>
        <dbReference type="Rhea" id="RHEA:29831"/>
        <dbReference type="ChEBI" id="CHEBI:49786"/>
    </reaction>
</comment>
<evidence type="ECO:0000256" key="14">
    <source>
        <dbReference type="ARBA" id="ARBA00036245"/>
    </source>
</evidence>
<feature type="region of interest" description="Disordered" evidence="18">
    <location>
        <begin position="94"/>
        <end position="116"/>
    </location>
</feature>
<evidence type="ECO:0000256" key="8">
    <source>
        <dbReference type="ARBA" id="ARBA00022989"/>
    </source>
</evidence>
<keyword evidence="9 17" id="KW-0406">Ion transport</keyword>
<evidence type="ECO:0000256" key="16">
    <source>
        <dbReference type="ARBA" id="ARBA00046252"/>
    </source>
</evidence>
<dbReference type="FunFam" id="1.10.357.20:FF:000002">
    <property type="entry name" value="Solute carrier family 41, member 2"/>
    <property type="match status" value="1"/>
</dbReference>
<evidence type="ECO:0000259" key="19">
    <source>
        <dbReference type="Pfam" id="PF01769"/>
    </source>
</evidence>
<feature type="transmembrane region" description="Helical" evidence="17">
    <location>
        <begin position="238"/>
        <end position="268"/>
    </location>
</feature>
<feature type="transmembrane region" description="Helical" evidence="17">
    <location>
        <begin position="313"/>
        <end position="334"/>
    </location>
</feature>
<evidence type="ECO:0000256" key="5">
    <source>
        <dbReference type="ARBA" id="ARBA00022692"/>
    </source>
</evidence>
<feature type="transmembrane region" description="Helical" evidence="17">
    <location>
        <begin position="280"/>
        <end position="301"/>
    </location>
</feature>